<dbReference type="InterPro" id="IPR023795">
    <property type="entry name" value="Serpin_CS"/>
</dbReference>
<keyword evidence="3" id="KW-1133">Transmembrane helix</keyword>
<dbReference type="PROSITE" id="PS00284">
    <property type="entry name" value="SERPIN"/>
    <property type="match status" value="1"/>
</dbReference>
<evidence type="ECO:0000313" key="5">
    <source>
        <dbReference type="EMBL" id="AUX24251.1"/>
    </source>
</evidence>
<dbReference type="Pfam" id="PF00079">
    <property type="entry name" value="Serpin"/>
    <property type="match status" value="1"/>
</dbReference>
<dbReference type="PANTHER" id="PTHR11461">
    <property type="entry name" value="SERINE PROTEASE INHIBITOR, SERPIN"/>
    <property type="match status" value="1"/>
</dbReference>
<evidence type="ECO:0000256" key="1">
    <source>
        <dbReference type="RuleBase" id="RU000411"/>
    </source>
</evidence>
<sequence length="469" mass="49714">MAHSLARSLQRLSLMRTTIGLAAMLMWALVGCSSSNQGGETGGGGSHQGEGGSNQGGGGSTAAPAECFEVKPGCVVASDAERITTPDVPAEDRESLARNNASFALDLGRALDGATKNLVYSPFSVSTALAMSYAGARGDTKEAIAKAMRFELPEDRLHPAFNHVDLELQKRAESTREGGGFRLRTANALWSQLELTLQQPFLKVLVESYGAPVRLADFTNAEEAEGLINTWVSDRTDGLIPKLLDGNVEPATQLVLVNAISFKAAWSEPFKEEATKPGAFERADGTSVTAQMMRGTQETRHGAGDGWEAVELPYAGTPVSMVVVMPDPGTADAFEELLDGAALEELLDSMQQRSVDITMPKFSFRSSASLKEALQTLGMGVAFSPDADFKGIIAEGELNIQDVIHEALIDVDEAGTEAAAATAVLFEVTGGGAPVPAEIVVDRPFFFFIKDLATEAILFAGRVNDPTAR</sequence>
<comment type="similarity">
    <text evidence="1">Belongs to the serpin family.</text>
</comment>
<dbReference type="EC" id="3.4.21.108" evidence="5"/>
<dbReference type="EMBL" id="CP012670">
    <property type="protein sequence ID" value="AUX24251.1"/>
    <property type="molecule type" value="Genomic_DNA"/>
</dbReference>
<dbReference type="PANTHER" id="PTHR11461:SF211">
    <property type="entry name" value="GH10112P-RELATED"/>
    <property type="match status" value="1"/>
</dbReference>
<dbReference type="InterPro" id="IPR042178">
    <property type="entry name" value="Serpin_sf_1"/>
</dbReference>
<name>A0A4P2Q4X8_SORCE</name>
<dbReference type="GO" id="GO:0008233">
    <property type="term" value="F:peptidase activity"/>
    <property type="evidence" value="ECO:0007669"/>
    <property type="project" value="UniProtKB-KW"/>
</dbReference>
<evidence type="ECO:0000313" key="6">
    <source>
        <dbReference type="Proteomes" id="UP000295781"/>
    </source>
</evidence>
<dbReference type="PROSITE" id="PS51257">
    <property type="entry name" value="PROKAR_LIPOPROTEIN"/>
    <property type="match status" value="1"/>
</dbReference>
<feature type="region of interest" description="Disordered" evidence="2">
    <location>
        <begin position="37"/>
        <end position="63"/>
    </location>
</feature>
<dbReference type="Gene3D" id="2.30.39.10">
    <property type="entry name" value="Alpha-1-antitrypsin, domain 1"/>
    <property type="match status" value="1"/>
</dbReference>
<accession>A0A4P2Q4X8</accession>
<dbReference type="Gene3D" id="3.30.497.10">
    <property type="entry name" value="Antithrombin, subunit I, domain 2"/>
    <property type="match status" value="1"/>
</dbReference>
<reference evidence="5 6" key="1">
    <citation type="submission" date="2015-09" db="EMBL/GenBank/DDBJ databases">
        <title>Sorangium comparison.</title>
        <authorList>
            <person name="Zaburannyi N."/>
            <person name="Bunk B."/>
            <person name="Overmann J."/>
            <person name="Mueller R."/>
        </authorList>
    </citation>
    <scope>NUCLEOTIDE SEQUENCE [LARGE SCALE GENOMIC DNA]</scope>
    <source>
        <strain evidence="5 6">So ceGT47</strain>
    </source>
</reference>
<dbReference type="SMART" id="SM00093">
    <property type="entry name" value="SERPIN"/>
    <property type="match status" value="1"/>
</dbReference>
<evidence type="ECO:0000256" key="2">
    <source>
        <dbReference type="SAM" id="MobiDB-lite"/>
    </source>
</evidence>
<dbReference type="CDD" id="cd19590">
    <property type="entry name" value="serpin_thermopin-like"/>
    <property type="match status" value="1"/>
</dbReference>
<gene>
    <name evidence="5" type="primary">htrA</name>
    <name evidence="5" type="ORF">SOCEGT47_047880</name>
</gene>
<protein>
    <submittedName>
        <fullName evidence="5">Serine protease</fullName>
        <ecNumber evidence="5">3.4.21.108</ecNumber>
    </submittedName>
</protein>
<feature type="compositionally biased region" description="Gly residues" evidence="2">
    <location>
        <begin position="39"/>
        <end position="60"/>
    </location>
</feature>
<feature type="domain" description="Serpin" evidence="4">
    <location>
        <begin position="105"/>
        <end position="466"/>
    </location>
</feature>
<dbReference type="GO" id="GO:0004867">
    <property type="term" value="F:serine-type endopeptidase inhibitor activity"/>
    <property type="evidence" value="ECO:0007669"/>
    <property type="project" value="InterPro"/>
</dbReference>
<evidence type="ECO:0000259" key="4">
    <source>
        <dbReference type="SMART" id="SM00093"/>
    </source>
</evidence>
<dbReference type="InterPro" id="IPR000215">
    <property type="entry name" value="Serpin_fam"/>
</dbReference>
<keyword evidence="3" id="KW-0472">Membrane</keyword>
<organism evidence="5 6">
    <name type="scientific">Sorangium cellulosum</name>
    <name type="common">Polyangium cellulosum</name>
    <dbReference type="NCBI Taxonomy" id="56"/>
    <lineage>
        <taxon>Bacteria</taxon>
        <taxon>Pseudomonadati</taxon>
        <taxon>Myxococcota</taxon>
        <taxon>Polyangia</taxon>
        <taxon>Polyangiales</taxon>
        <taxon>Polyangiaceae</taxon>
        <taxon>Sorangium</taxon>
    </lineage>
</organism>
<proteinExistence type="inferred from homology"/>
<evidence type="ECO:0000256" key="3">
    <source>
        <dbReference type="SAM" id="Phobius"/>
    </source>
</evidence>
<dbReference type="Proteomes" id="UP000295781">
    <property type="component" value="Chromosome"/>
</dbReference>
<dbReference type="InterPro" id="IPR023796">
    <property type="entry name" value="Serpin_dom"/>
</dbReference>
<keyword evidence="3" id="KW-0812">Transmembrane</keyword>
<dbReference type="InterPro" id="IPR042185">
    <property type="entry name" value="Serpin_sf_2"/>
</dbReference>
<keyword evidence="5" id="KW-0378">Hydrolase</keyword>
<feature type="transmembrane region" description="Helical" evidence="3">
    <location>
        <begin position="12"/>
        <end position="30"/>
    </location>
</feature>
<keyword evidence="5" id="KW-0645">Protease</keyword>
<dbReference type="GO" id="GO:0006508">
    <property type="term" value="P:proteolysis"/>
    <property type="evidence" value="ECO:0007669"/>
    <property type="project" value="UniProtKB-KW"/>
</dbReference>
<dbReference type="AlphaFoldDB" id="A0A4P2Q4X8"/>
<dbReference type="InterPro" id="IPR036186">
    <property type="entry name" value="Serpin_sf"/>
</dbReference>
<dbReference type="SUPFAM" id="SSF56574">
    <property type="entry name" value="Serpins"/>
    <property type="match status" value="1"/>
</dbReference>
<dbReference type="GO" id="GO:0005615">
    <property type="term" value="C:extracellular space"/>
    <property type="evidence" value="ECO:0007669"/>
    <property type="project" value="InterPro"/>
</dbReference>